<dbReference type="NCBIfam" id="TIGR03605">
    <property type="entry name" value="antibiot_sagB"/>
    <property type="match status" value="1"/>
</dbReference>
<dbReference type="OrthoDB" id="9801593at2"/>
<dbReference type="InterPro" id="IPR052544">
    <property type="entry name" value="Bacteriocin_Proc_Enz"/>
</dbReference>
<dbReference type="RefSeq" id="WP_092168894.1">
    <property type="nucleotide sequence ID" value="NZ_FNZH01000001.1"/>
</dbReference>
<dbReference type="SUPFAM" id="SSF55469">
    <property type="entry name" value="FMN-dependent nitroreductase-like"/>
    <property type="match status" value="1"/>
</dbReference>
<keyword evidence="3" id="KW-1185">Reference proteome</keyword>
<evidence type="ECO:0000313" key="3">
    <source>
        <dbReference type="Proteomes" id="UP000199403"/>
    </source>
</evidence>
<organism evidence="2 3">
    <name type="scientific">Cyclobacterium xiamenense</name>
    <dbReference type="NCBI Taxonomy" id="1297121"/>
    <lineage>
        <taxon>Bacteria</taxon>
        <taxon>Pseudomonadati</taxon>
        <taxon>Bacteroidota</taxon>
        <taxon>Cytophagia</taxon>
        <taxon>Cytophagales</taxon>
        <taxon>Cyclobacteriaceae</taxon>
        <taxon>Cyclobacterium</taxon>
    </lineage>
</organism>
<dbReference type="STRING" id="1416801.SAMN05192553_101460"/>
<name>A0A1H6U3P1_9BACT</name>
<dbReference type="InterPro" id="IPR029479">
    <property type="entry name" value="Nitroreductase"/>
</dbReference>
<dbReference type="AlphaFoldDB" id="A0A1H6U3P1"/>
<dbReference type="GO" id="GO:0016491">
    <property type="term" value="F:oxidoreductase activity"/>
    <property type="evidence" value="ECO:0007669"/>
    <property type="project" value="InterPro"/>
</dbReference>
<dbReference type="Proteomes" id="UP000199403">
    <property type="component" value="Unassembled WGS sequence"/>
</dbReference>
<dbReference type="Pfam" id="PF00881">
    <property type="entry name" value="Nitroreductase"/>
    <property type="match status" value="1"/>
</dbReference>
<dbReference type="InterPro" id="IPR020051">
    <property type="entry name" value="SagB-type_dehydrogenase"/>
</dbReference>
<protein>
    <submittedName>
        <fullName evidence="2">SagB-type dehydrogenase domain-containing protein</fullName>
    </submittedName>
</protein>
<feature type="domain" description="Nitroreductase" evidence="1">
    <location>
        <begin position="77"/>
        <end position="256"/>
    </location>
</feature>
<evidence type="ECO:0000259" key="1">
    <source>
        <dbReference type="Pfam" id="PF00881"/>
    </source>
</evidence>
<reference evidence="3" key="1">
    <citation type="submission" date="2016-10" db="EMBL/GenBank/DDBJ databases">
        <authorList>
            <person name="Varghese N."/>
            <person name="Submissions S."/>
        </authorList>
    </citation>
    <scope>NUCLEOTIDE SEQUENCE [LARGE SCALE GENOMIC DNA]</scope>
    <source>
        <strain evidence="3">IBRC-M 10761</strain>
    </source>
</reference>
<proteinExistence type="predicted"/>
<dbReference type="Gene3D" id="3.40.109.10">
    <property type="entry name" value="NADH Oxidase"/>
    <property type="match status" value="1"/>
</dbReference>
<dbReference type="PANTHER" id="PTHR43745:SF2">
    <property type="entry name" value="NITROREDUCTASE MJ1384-RELATED"/>
    <property type="match status" value="1"/>
</dbReference>
<sequence>MLHSLWKEAELSSESATPSWEIFHENSKTGHYDGALTNDQVVAEMDNLYDVFPYKQFPAIPLPETLAPINRSFMETITNRVTPKEIRPTTLTMEELRTILYCGYGVTRDNSDNEYITRPFRTVPSGGALYPLELYFYTNQRVTSLAAGLYHYSPVENAIQCIQEGNFDEEIANTLVSFQTHLAFDTSLILFITAAFNRSTFKYKEKGYRFALFEAGHVAQNINLAATALELGVINIGGYHDRLVDRFLKIDGLNHATVYLNGICKGN</sequence>
<dbReference type="PANTHER" id="PTHR43745">
    <property type="entry name" value="NITROREDUCTASE MJ1384-RELATED"/>
    <property type="match status" value="1"/>
</dbReference>
<dbReference type="EMBL" id="FNZH01000001">
    <property type="protein sequence ID" value="SEI83020.1"/>
    <property type="molecule type" value="Genomic_DNA"/>
</dbReference>
<dbReference type="InterPro" id="IPR000415">
    <property type="entry name" value="Nitroreductase-like"/>
</dbReference>
<gene>
    <name evidence="2" type="ORF">SAMN05192553_101460</name>
</gene>
<evidence type="ECO:0000313" key="2">
    <source>
        <dbReference type="EMBL" id="SEI83020.1"/>
    </source>
</evidence>
<dbReference type="CDD" id="cd02142">
    <property type="entry name" value="McbC_SagB-like_oxidoreductase"/>
    <property type="match status" value="1"/>
</dbReference>
<accession>A0A1H6U3P1</accession>